<keyword evidence="2" id="KW-1185">Reference proteome</keyword>
<proteinExistence type="predicted"/>
<accession>A0A3S5ALP7</accession>
<protein>
    <submittedName>
        <fullName evidence="1">Uncharacterized protein</fullName>
    </submittedName>
</protein>
<gene>
    <name evidence="1" type="ORF">PXEA_LOCUS33467</name>
</gene>
<dbReference type="AlphaFoldDB" id="A0A3S5ALP7"/>
<dbReference type="EMBL" id="CAAALY010263391">
    <property type="protein sequence ID" value="VEL40027.1"/>
    <property type="molecule type" value="Genomic_DNA"/>
</dbReference>
<reference evidence="1" key="1">
    <citation type="submission" date="2018-11" db="EMBL/GenBank/DDBJ databases">
        <authorList>
            <consortium name="Pathogen Informatics"/>
        </authorList>
    </citation>
    <scope>NUCLEOTIDE SEQUENCE</scope>
</reference>
<organism evidence="1 2">
    <name type="scientific">Protopolystoma xenopodis</name>
    <dbReference type="NCBI Taxonomy" id="117903"/>
    <lineage>
        <taxon>Eukaryota</taxon>
        <taxon>Metazoa</taxon>
        <taxon>Spiralia</taxon>
        <taxon>Lophotrochozoa</taxon>
        <taxon>Platyhelminthes</taxon>
        <taxon>Monogenea</taxon>
        <taxon>Polyopisthocotylea</taxon>
        <taxon>Polystomatidea</taxon>
        <taxon>Polystomatidae</taxon>
        <taxon>Protopolystoma</taxon>
    </lineage>
</organism>
<comment type="caution">
    <text evidence="1">The sequence shown here is derived from an EMBL/GenBank/DDBJ whole genome shotgun (WGS) entry which is preliminary data.</text>
</comment>
<evidence type="ECO:0000313" key="1">
    <source>
        <dbReference type="EMBL" id="VEL40027.1"/>
    </source>
</evidence>
<evidence type="ECO:0000313" key="2">
    <source>
        <dbReference type="Proteomes" id="UP000784294"/>
    </source>
</evidence>
<sequence>MQFRLCLPCGTRAQIVLAPRQSSRPRFQLGSRANHRRCGNGKVQACKMSMAPAKANWSRRFLGVSASFWPERRFRENSLEAADDFSTVRLQHSLSVKAIVLAGE</sequence>
<name>A0A3S5ALP7_9PLAT</name>
<dbReference type="Proteomes" id="UP000784294">
    <property type="component" value="Unassembled WGS sequence"/>
</dbReference>